<dbReference type="EMBL" id="CAEZZX010000142">
    <property type="protein sequence ID" value="CAB4781448.1"/>
    <property type="molecule type" value="Genomic_DNA"/>
</dbReference>
<protein>
    <submittedName>
        <fullName evidence="1">Unannotated protein</fullName>
    </submittedName>
</protein>
<gene>
    <name evidence="1" type="ORF">UFOPK2938_00751</name>
</gene>
<proteinExistence type="predicted"/>
<evidence type="ECO:0000313" key="1">
    <source>
        <dbReference type="EMBL" id="CAB4781448.1"/>
    </source>
</evidence>
<reference evidence="1" key="1">
    <citation type="submission" date="2020-05" db="EMBL/GenBank/DDBJ databases">
        <authorList>
            <person name="Chiriac C."/>
            <person name="Salcher M."/>
            <person name="Ghai R."/>
            <person name="Kavagutti S V."/>
        </authorList>
    </citation>
    <scope>NUCLEOTIDE SEQUENCE</scope>
</reference>
<dbReference type="AlphaFoldDB" id="A0A6J6WEW4"/>
<organism evidence="1">
    <name type="scientific">freshwater metagenome</name>
    <dbReference type="NCBI Taxonomy" id="449393"/>
    <lineage>
        <taxon>unclassified sequences</taxon>
        <taxon>metagenomes</taxon>
        <taxon>ecological metagenomes</taxon>
    </lineage>
</organism>
<accession>A0A6J6WEW4</accession>
<name>A0A6J6WEW4_9ZZZZ</name>
<sequence>MTTDEHAHHVATGVAGGSNQHCGQYLGCPLVLLNQNDQEARQKRNPCHNEGSTHCITHSVRAAHQ</sequence>